<feature type="chain" id="PRO_5024947139" description="Cyanovirin-N domain-containing protein" evidence="1">
    <location>
        <begin position="27"/>
        <end position="288"/>
    </location>
</feature>
<gene>
    <name evidence="2" type="ORF">BDV28DRAFT_4998</name>
</gene>
<name>A0A5N6Z3N7_9EURO</name>
<dbReference type="PROSITE" id="PS51257">
    <property type="entry name" value="PROKAR_LIPOPROTEIN"/>
    <property type="match status" value="1"/>
</dbReference>
<organism evidence="2 3">
    <name type="scientific">Aspergillus coremiiformis</name>
    <dbReference type="NCBI Taxonomy" id="138285"/>
    <lineage>
        <taxon>Eukaryota</taxon>
        <taxon>Fungi</taxon>
        <taxon>Dikarya</taxon>
        <taxon>Ascomycota</taxon>
        <taxon>Pezizomycotina</taxon>
        <taxon>Eurotiomycetes</taxon>
        <taxon>Eurotiomycetidae</taxon>
        <taxon>Eurotiales</taxon>
        <taxon>Aspergillaceae</taxon>
        <taxon>Aspergillus</taxon>
        <taxon>Aspergillus subgen. Circumdati</taxon>
    </lineage>
</organism>
<feature type="signal peptide" evidence="1">
    <location>
        <begin position="1"/>
        <end position="26"/>
    </location>
</feature>
<reference evidence="3" key="1">
    <citation type="submission" date="2019-04" db="EMBL/GenBank/DDBJ databases">
        <title>Friends and foes A comparative genomics studyof 23 Aspergillus species from section Flavi.</title>
        <authorList>
            <consortium name="DOE Joint Genome Institute"/>
            <person name="Kjaerbolling I."/>
            <person name="Vesth T."/>
            <person name="Frisvad J.C."/>
            <person name="Nybo J.L."/>
            <person name="Theobald S."/>
            <person name="Kildgaard S."/>
            <person name="Isbrandt T."/>
            <person name="Kuo A."/>
            <person name="Sato A."/>
            <person name="Lyhne E.K."/>
            <person name="Kogle M.E."/>
            <person name="Wiebenga A."/>
            <person name="Kun R.S."/>
            <person name="Lubbers R.J."/>
            <person name="Makela M.R."/>
            <person name="Barry K."/>
            <person name="Chovatia M."/>
            <person name="Clum A."/>
            <person name="Daum C."/>
            <person name="Haridas S."/>
            <person name="He G."/>
            <person name="LaButti K."/>
            <person name="Lipzen A."/>
            <person name="Mondo S."/>
            <person name="Riley R."/>
            <person name="Salamov A."/>
            <person name="Simmons B.A."/>
            <person name="Magnuson J.K."/>
            <person name="Henrissat B."/>
            <person name="Mortensen U.H."/>
            <person name="Larsen T.O."/>
            <person name="Devries R.P."/>
            <person name="Grigoriev I.V."/>
            <person name="Machida M."/>
            <person name="Baker S.E."/>
            <person name="Andersen M.R."/>
        </authorList>
    </citation>
    <scope>NUCLEOTIDE SEQUENCE [LARGE SCALE GENOMIC DNA]</scope>
    <source>
        <strain evidence="3">CBS 553.77</strain>
    </source>
</reference>
<sequence length="288" mass="30860">MRTTQSTLRAGLTSLALLCLFPSVTSAVSCDTTHISNHAVSQCDCATTFSDSGCTRCLDASCNNQPLKGKLTANTCGSGCVDQNINCDACGLYFNSLCRCLKGTATNCVSRGNWWLLNAHQLITTTQRVPGILQLGSDNSGWQLGQEILGSSTVAQSLTRADGTLSLNSVLVRDQEQIHIHLCENPKSQLRNYLSSPPVRRDNYQTLKPIPTSFPDYPQGSVRCQASLTKGAANINVAQITSDYLNTVPKACAQDSVGVGLITDGNDYSWVCVTTGEHSGEQLFCGTH</sequence>
<keyword evidence="1" id="KW-0732">Signal</keyword>
<evidence type="ECO:0000256" key="1">
    <source>
        <dbReference type="SAM" id="SignalP"/>
    </source>
</evidence>
<evidence type="ECO:0008006" key="4">
    <source>
        <dbReference type="Google" id="ProtNLM"/>
    </source>
</evidence>
<dbReference type="AlphaFoldDB" id="A0A5N6Z3N7"/>
<keyword evidence="3" id="KW-1185">Reference proteome</keyword>
<proteinExistence type="predicted"/>
<protein>
    <recommendedName>
        <fullName evidence="4">Cyanovirin-N domain-containing protein</fullName>
    </recommendedName>
</protein>
<dbReference type="OrthoDB" id="4932058at2759"/>
<accession>A0A5N6Z3N7</accession>
<dbReference type="EMBL" id="ML739136">
    <property type="protein sequence ID" value="KAE8352281.1"/>
    <property type="molecule type" value="Genomic_DNA"/>
</dbReference>
<dbReference type="Proteomes" id="UP000327118">
    <property type="component" value="Unassembled WGS sequence"/>
</dbReference>
<evidence type="ECO:0000313" key="2">
    <source>
        <dbReference type="EMBL" id="KAE8352281.1"/>
    </source>
</evidence>
<evidence type="ECO:0000313" key="3">
    <source>
        <dbReference type="Proteomes" id="UP000327118"/>
    </source>
</evidence>